<accession>G7TEM6</accession>
<reference evidence="1 2" key="1">
    <citation type="journal article" date="2011" name="J. Bacteriol.">
        <title>Two new complete genome sequences offer insight into host and tissue specificity of plant pathogenic Xanthomonas spp.</title>
        <authorList>
            <person name="Bogdanove A.J."/>
            <person name="Koebnik R."/>
            <person name="Lu H."/>
            <person name="Furutani A."/>
            <person name="Angiuoli S.V."/>
            <person name="Patil P.B."/>
            <person name="Van Sluys M.A."/>
            <person name="Ryan R.P."/>
            <person name="Meyer D.F."/>
            <person name="Han S.W."/>
            <person name="Aparna G."/>
            <person name="Rajaram M."/>
            <person name="Delcher A.L."/>
            <person name="Phillippy A.M."/>
            <person name="Puiu D."/>
            <person name="Schatz M.C."/>
            <person name="Shumway M."/>
            <person name="Sommer D.D."/>
            <person name="Trapnell C."/>
            <person name="Benahmed F."/>
            <person name="Dimitrov G."/>
            <person name="Madupu R."/>
            <person name="Radune D."/>
            <person name="Sullivan S."/>
            <person name="Jha G."/>
            <person name="Ishihara H."/>
            <person name="Lee S.W."/>
            <person name="Pandey A."/>
            <person name="Sharma V."/>
            <person name="Sriariyanun M."/>
            <person name="Szurek B."/>
            <person name="Vera-Cruz C.M."/>
            <person name="Dorman K.S."/>
            <person name="Ronald P.C."/>
            <person name="Verdier V."/>
            <person name="Dow J.M."/>
            <person name="Sonti R.V."/>
            <person name="Tsuge S."/>
            <person name="Brendel V.P."/>
            <person name="Rabinowicz P.D."/>
            <person name="Leach J.E."/>
            <person name="White F.F."/>
            <person name="Salzberg S.L."/>
        </authorList>
    </citation>
    <scope>NUCLEOTIDE SEQUENCE [LARGE SCALE GENOMIC DNA]</scope>
    <source>
        <strain evidence="1 2">BLS256</strain>
    </source>
</reference>
<gene>
    <name evidence="1" type="ORF">XOC_0999</name>
</gene>
<dbReference type="AlphaFoldDB" id="G7TEM6"/>
<name>G7TEM6_XANOB</name>
<sequence>MIQSEHPQRHCSVACDKLAAIQGPILRPGCPRCLYRFAP</sequence>
<dbReference type="EMBL" id="CP003057">
    <property type="protein sequence ID" value="AEQ95204.1"/>
    <property type="molecule type" value="Genomic_DNA"/>
</dbReference>
<evidence type="ECO:0000313" key="1">
    <source>
        <dbReference type="EMBL" id="AEQ95204.1"/>
    </source>
</evidence>
<dbReference type="KEGG" id="xor:XOC_0999"/>
<evidence type="ECO:0000313" key="2">
    <source>
        <dbReference type="Proteomes" id="UP000008851"/>
    </source>
</evidence>
<protein>
    <submittedName>
        <fullName evidence="1">Uncharacterized protein</fullName>
    </submittedName>
</protein>
<proteinExistence type="predicted"/>
<organism evidence="1 2">
    <name type="scientific">Xanthomonas oryzae pv. oryzicola (strain BLS256)</name>
    <dbReference type="NCBI Taxonomy" id="383407"/>
    <lineage>
        <taxon>Bacteria</taxon>
        <taxon>Pseudomonadati</taxon>
        <taxon>Pseudomonadota</taxon>
        <taxon>Gammaproteobacteria</taxon>
        <taxon>Lysobacterales</taxon>
        <taxon>Lysobacteraceae</taxon>
        <taxon>Xanthomonas</taxon>
    </lineage>
</organism>
<dbReference type="HOGENOM" id="CLU_3319273_0_0_6"/>
<dbReference type="Proteomes" id="UP000008851">
    <property type="component" value="Chromosome"/>
</dbReference>